<dbReference type="OrthoDB" id="368706at2"/>
<evidence type="ECO:0000313" key="3">
    <source>
        <dbReference type="Proteomes" id="UP000490800"/>
    </source>
</evidence>
<accession>A0A7X3K1G6</accession>
<reference evidence="2 3" key="1">
    <citation type="journal article" date="2019" name="Microorganisms">
        <title>Paenibacillus lutrae sp. nov., A Chitinolytic Species Isolated from A River Otter in Castril Natural Park, Granada, Spain.</title>
        <authorList>
            <person name="Rodriguez M."/>
            <person name="Reina J.C."/>
            <person name="Bejar V."/>
            <person name="Llamas I."/>
        </authorList>
    </citation>
    <scope>NUCLEOTIDE SEQUENCE [LARGE SCALE GENOMIC DNA]</scope>
    <source>
        <strain evidence="2 3">N10</strain>
    </source>
</reference>
<dbReference type="EMBL" id="RHLK01000016">
    <property type="protein sequence ID" value="MVP01971.1"/>
    <property type="molecule type" value="Genomic_DNA"/>
</dbReference>
<evidence type="ECO:0008006" key="4">
    <source>
        <dbReference type="Google" id="ProtNLM"/>
    </source>
</evidence>
<comment type="caution">
    <text evidence="2">The sequence shown here is derived from an EMBL/GenBank/DDBJ whole genome shotgun (WGS) entry which is preliminary data.</text>
</comment>
<evidence type="ECO:0000313" key="2">
    <source>
        <dbReference type="EMBL" id="MVP01971.1"/>
    </source>
</evidence>
<feature type="signal peptide" evidence="1">
    <location>
        <begin position="1"/>
        <end position="33"/>
    </location>
</feature>
<dbReference type="RefSeq" id="WP_157338376.1">
    <property type="nucleotide sequence ID" value="NZ_RHLK01000016.1"/>
</dbReference>
<evidence type="ECO:0000256" key="1">
    <source>
        <dbReference type="SAM" id="SignalP"/>
    </source>
</evidence>
<sequence length="459" mass="50506">MHLISRTRLSRIGTLAVTGALLLSLWSAGPVQASQVPPPAAAPQSADDYQQFIKDQFGYSLPPSPTKGDFILAVAGVLGLQSSGIANPFQDISVTSSVYKPALALYESGILTSDILNQDQPLTQGTALYIAVKAAGLKELAYTYPADKAAKALAKIQPGEAPARGLTPQAAQELAAAVDTGLLPESLHNDFELNKPASASFGILVLGKVLETKGLYKHYLGSVSDPDITRIVRDAWRYQSLVQQPELQDTADQALQAGLITGYNIKDDRFTPNFEKQRTLTYGHSEIDHALQLIGLLRSEGIDAKVQLEPKTSAFIYLKEWGEPVQTDDYKVVQIKNGNFIAYAKEYDLSLEFVTAGQKARFQDIVLQYAKKDREDQTGLIAHSWWQPLYYSRTEVADYEVITNNKITKGHHYVQSFSLNDQSEAIAAGLKKISPHSEVESYKFWVDGPFYNYLLGESK</sequence>
<keyword evidence="1" id="KW-0732">Signal</keyword>
<feature type="chain" id="PRO_5030685623" description="SLH domain-containing protein" evidence="1">
    <location>
        <begin position="34"/>
        <end position="459"/>
    </location>
</feature>
<dbReference type="Proteomes" id="UP000490800">
    <property type="component" value="Unassembled WGS sequence"/>
</dbReference>
<protein>
    <recommendedName>
        <fullName evidence="4">SLH domain-containing protein</fullName>
    </recommendedName>
</protein>
<keyword evidence="3" id="KW-1185">Reference proteome</keyword>
<dbReference type="AlphaFoldDB" id="A0A7X3K1G6"/>
<name>A0A7X3K1G6_9BACL</name>
<organism evidence="2 3">
    <name type="scientific">Paenibacillus lutrae</name>
    <dbReference type="NCBI Taxonomy" id="2078573"/>
    <lineage>
        <taxon>Bacteria</taxon>
        <taxon>Bacillati</taxon>
        <taxon>Bacillota</taxon>
        <taxon>Bacilli</taxon>
        <taxon>Bacillales</taxon>
        <taxon>Paenibacillaceae</taxon>
        <taxon>Paenibacillus</taxon>
    </lineage>
</organism>
<gene>
    <name evidence="2" type="ORF">EDM21_21055</name>
</gene>
<proteinExistence type="predicted"/>